<dbReference type="eggNOG" id="ENOG502S7M4">
    <property type="taxonomic scope" value="Eukaryota"/>
</dbReference>
<dbReference type="VEuPathDB" id="FungiDB:GGTG_01250"/>
<evidence type="ECO:0000313" key="4">
    <source>
        <dbReference type="Proteomes" id="UP000006039"/>
    </source>
</evidence>
<dbReference type="Pfam" id="PF08991">
    <property type="entry name" value="CMC4"/>
    <property type="match status" value="1"/>
</dbReference>
<reference evidence="2" key="2">
    <citation type="submission" date="2010-07" db="EMBL/GenBank/DDBJ databases">
        <authorList>
            <consortium name="The Broad Institute Genome Sequencing Platform"/>
            <consortium name="Broad Institute Genome Sequencing Center for Infectious Disease"/>
            <person name="Ma L.-J."/>
            <person name="Dead R."/>
            <person name="Young S."/>
            <person name="Zeng Q."/>
            <person name="Koehrsen M."/>
            <person name="Alvarado L."/>
            <person name="Berlin A."/>
            <person name="Chapman S.B."/>
            <person name="Chen Z."/>
            <person name="Freedman E."/>
            <person name="Gellesch M."/>
            <person name="Goldberg J."/>
            <person name="Griggs A."/>
            <person name="Gujja S."/>
            <person name="Heilman E.R."/>
            <person name="Heiman D."/>
            <person name="Hepburn T."/>
            <person name="Howarth C."/>
            <person name="Jen D."/>
            <person name="Larson L."/>
            <person name="Mehta T."/>
            <person name="Neiman D."/>
            <person name="Pearson M."/>
            <person name="Roberts A."/>
            <person name="Saif S."/>
            <person name="Shea T."/>
            <person name="Shenoy N."/>
            <person name="Sisk P."/>
            <person name="Stolte C."/>
            <person name="Sykes S."/>
            <person name="Walk T."/>
            <person name="White J."/>
            <person name="Yandava C."/>
            <person name="Haas B."/>
            <person name="Nusbaum C."/>
            <person name="Birren B."/>
        </authorList>
    </citation>
    <scope>NUCLEOTIDE SEQUENCE</scope>
    <source>
        <strain evidence="2">R3-111a-1</strain>
    </source>
</reference>
<dbReference type="Gene3D" id="1.10.287.1130">
    <property type="entry name" value="CytochromE C oxidase copper chaperone"/>
    <property type="match status" value="1"/>
</dbReference>
<dbReference type="SUPFAM" id="SSF47072">
    <property type="entry name" value="Cysteine alpha-hairpin motif"/>
    <property type="match status" value="1"/>
</dbReference>
<gene>
    <name evidence="3" type="primary">20341708</name>
    <name evidence="2" type="ORF">GGTG_01250</name>
</gene>
<dbReference type="STRING" id="644352.J3NJ16"/>
<proteinExistence type="predicted"/>
<dbReference type="OrthoDB" id="13601at2759"/>
<reference evidence="3" key="5">
    <citation type="submission" date="2018-04" db="UniProtKB">
        <authorList>
            <consortium name="EnsemblFungi"/>
        </authorList>
    </citation>
    <scope>IDENTIFICATION</scope>
    <source>
        <strain evidence="3">R3-111a-1</strain>
    </source>
</reference>
<dbReference type="HOGENOM" id="CLU_1570744_0_0_1"/>
<dbReference type="AlphaFoldDB" id="J3NJ16"/>
<evidence type="ECO:0000313" key="2">
    <source>
        <dbReference type="EMBL" id="EJT81266.1"/>
    </source>
</evidence>
<dbReference type="Proteomes" id="UP000006039">
    <property type="component" value="Unassembled WGS sequence"/>
</dbReference>
<reference evidence="3" key="4">
    <citation type="journal article" date="2015" name="G3 (Bethesda)">
        <title>Genome sequences of three phytopathogenic species of the Magnaporthaceae family of fungi.</title>
        <authorList>
            <person name="Okagaki L.H."/>
            <person name="Nunes C.C."/>
            <person name="Sailsbery J."/>
            <person name="Clay B."/>
            <person name="Brown D."/>
            <person name="John T."/>
            <person name="Oh Y."/>
            <person name="Young N."/>
            <person name="Fitzgerald M."/>
            <person name="Haas B.J."/>
            <person name="Zeng Q."/>
            <person name="Young S."/>
            <person name="Adiconis X."/>
            <person name="Fan L."/>
            <person name="Levin J.Z."/>
            <person name="Mitchell T.K."/>
            <person name="Okubara P.A."/>
            <person name="Farman M.L."/>
            <person name="Kohn L.M."/>
            <person name="Birren B."/>
            <person name="Ma L.-J."/>
            <person name="Dean R.A."/>
        </authorList>
    </citation>
    <scope>NUCLEOTIDE SEQUENCE</scope>
    <source>
        <strain evidence="3">R3-111a-1</strain>
    </source>
</reference>
<organism evidence="2">
    <name type="scientific">Gaeumannomyces tritici (strain R3-111a-1)</name>
    <name type="common">Wheat and barley take-all root rot fungus</name>
    <name type="synonym">Gaeumannomyces graminis var. tritici</name>
    <dbReference type="NCBI Taxonomy" id="644352"/>
    <lineage>
        <taxon>Eukaryota</taxon>
        <taxon>Fungi</taxon>
        <taxon>Dikarya</taxon>
        <taxon>Ascomycota</taxon>
        <taxon>Pezizomycotina</taxon>
        <taxon>Sordariomycetes</taxon>
        <taxon>Sordariomycetidae</taxon>
        <taxon>Magnaporthales</taxon>
        <taxon>Magnaporthaceae</taxon>
        <taxon>Gaeumannomyces</taxon>
    </lineage>
</organism>
<evidence type="ECO:0000313" key="3">
    <source>
        <dbReference type="EnsemblFungi" id="EJT81266"/>
    </source>
</evidence>
<keyword evidence="4" id="KW-1185">Reference proteome</keyword>
<dbReference type="EMBL" id="GL385395">
    <property type="protein sequence ID" value="EJT81266.1"/>
    <property type="molecule type" value="Genomic_DNA"/>
</dbReference>
<protein>
    <recommendedName>
        <fullName evidence="1">Cx9C motif-containing protein 4, mitochondrial</fullName>
    </recommendedName>
</protein>
<reference evidence="2" key="3">
    <citation type="submission" date="2010-09" db="EMBL/GenBank/DDBJ databases">
        <title>Annotation of Gaeumannomyces graminis var. tritici R3-111a-1.</title>
        <authorList>
            <consortium name="The Broad Institute Genome Sequencing Platform"/>
            <person name="Ma L.-J."/>
            <person name="Dead R."/>
            <person name="Young S.K."/>
            <person name="Zeng Q."/>
            <person name="Gargeya S."/>
            <person name="Fitzgerald M."/>
            <person name="Haas B."/>
            <person name="Abouelleil A."/>
            <person name="Alvarado L."/>
            <person name="Arachchi H.M."/>
            <person name="Berlin A."/>
            <person name="Brown A."/>
            <person name="Chapman S.B."/>
            <person name="Chen Z."/>
            <person name="Dunbar C."/>
            <person name="Freedman E."/>
            <person name="Gearin G."/>
            <person name="Gellesch M."/>
            <person name="Goldberg J."/>
            <person name="Griggs A."/>
            <person name="Gujja S."/>
            <person name="Heiman D."/>
            <person name="Howarth C."/>
            <person name="Larson L."/>
            <person name="Lui A."/>
            <person name="MacDonald P.J.P."/>
            <person name="Mehta T."/>
            <person name="Montmayeur A."/>
            <person name="Murphy C."/>
            <person name="Neiman D."/>
            <person name="Pearson M."/>
            <person name="Priest M."/>
            <person name="Roberts A."/>
            <person name="Saif S."/>
            <person name="Shea T."/>
            <person name="Shenoy N."/>
            <person name="Sisk P."/>
            <person name="Stolte C."/>
            <person name="Sykes S."/>
            <person name="Yandava C."/>
            <person name="Wortman J."/>
            <person name="Nusbaum C."/>
            <person name="Birren B."/>
        </authorList>
    </citation>
    <scope>NUCLEOTIDE SEQUENCE</scope>
    <source>
        <strain evidence="2">R3-111a-1</strain>
    </source>
</reference>
<reference evidence="4" key="1">
    <citation type="submission" date="2010-07" db="EMBL/GenBank/DDBJ databases">
        <title>The genome sequence of Gaeumannomyces graminis var. tritici strain R3-111a-1.</title>
        <authorList>
            <consortium name="The Broad Institute Genome Sequencing Platform"/>
            <person name="Ma L.-J."/>
            <person name="Dead R."/>
            <person name="Young S."/>
            <person name="Zeng Q."/>
            <person name="Koehrsen M."/>
            <person name="Alvarado L."/>
            <person name="Berlin A."/>
            <person name="Chapman S.B."/>
            <person name="Chen Z."/>
            <person name="Freedman E."/>
            <person name="Gellesch M."/>
            <person name="Goldberg J."/>
            <person name="Griggs A."/>
            <person name="Gujja S."/>
            <person name="Heilman E.R."/>
            <person name="Heiman D."/>
            <person name="Hepburn T."/>
            <person name="Howarth C."/>
            <person name="Jen D."/>
            <person name="Larson L."/>
            <person name="Mehta T."/>
            <person name="Neiman D."/>
            <person name="Pearson M."/>
            <person name="Roberts A."/>
            <person name="Saif S."/>
            <person name="Shea T."/>
            <person name="Shenoy N."/>
            <person name="Sisk P."/>
            <person name="Stolte C."/>
            <person name="Sykes S."/>
            <person name="Walk T."/>
            <person name="White J."/>
            <person name="Yandava C."/>
            <person name="Haas B."/>
            <person name="Nusbaum C."/>
            <person name="Birren B."/>
        </authorList>
    </citation>
    <scope>NUCLEOTIDE SEQUENCE [LARGE SCALE GENOMIC DNA]</scope>
    <source>
        <strain evidence="4">R3-111a-1</strain>
    </source>
</reference>
<accession>J3NJ16</accession>
<dbReference type="InterPro" id="IPR027179">
    <property type="entry name" value="CMC4"/>
</dbReference>
<dbReference type="RefSeq" id="XP_009217275.1">
    <property type="nucleotide sequence ID" value="XM_009219011.1"/>
</dbReference>
<dbReference type="InterPro" id="IPR009069">
    <property type="entry name" value="Cys_alpha_HP_mot_SF"/>
</dbReference>
<dbReference type="GeneID" id="20341708"/>
<evidence type="ECO:0000256" key="1">
    <source>
        <dbReference type="ARBA" id="ARBA00019406"/>
    </source>
</evidence>
<sequence>MSNANTMLQGFGRLVRIGQSKPVTWQALMVDDTAWSWPDSRMYRKVYVLRSQVFGGPVEIKRRIANLVTKEMRLARRQATFGYRHVIGLCIEGIWRWERRRDRTMEKDCLTKNGYKEDKCQMAIDALYECCKAFYDKHGEQASSVSCPTLDLLRLKMKQRQEAAKRPGSS</sequence>
<name>J3NJ16_GAET3</name>
<dbReference type="EnsemblFungi" id="EJT81266">
    <property type="protein sequence ID" value="EJT81266"/>
    <property type="gene ID" value="GGTG_01250"/>
</dbReference>